<comment type="function">
    <text evidence="7">Part of the tripartite ATP-independent periplasmic (TRAP) transport system.</text>
</comment>
<evidence type="ECO:0000313" key="10">
    <source>
        <dbReference type="Proteomes" id="UP000315252"/>
    </source>
</evidence>
<comment type="caution">
    <text evidence="9">The sequence shown here is derived from an EMBL/GenBank/DDBJ whole genome shotgun (WGS) entry which is preliminary data.</text>
</comment>
<dbReference type="GO" id="GO:0022857">
    <property type="term" value="F:transmembrane transporter activity"/>
    <property type="evidence" value="ECO:0007669"/>
    <property type="project" value="UniProtKB-UniRule"/>
</dbReference>
<feature type="transmembrane region" description="Helical" evidence="7">
    <location>
        <begin position="57"/>
        <end position="74"/>
    </location>
</feature>
<evidence type="ECO:0000256" key="3">
    <source>
        <dbReference type="ARBA" id="ARBA00022475"/>
    </source>
</evidence>
<comment type="subunit">
    <text evidence="7">The complex comprises the extracytoplasmic solute receptor protein and the two transmembrane proteins.</text>
</comment>
<accession>A0A545SZ89</accession>
<dbReference type="AlphaFoldDB" id="A0A545SZ89"/>
<dbReference type="RefSeq" id="WP_142899742.1">
    <property type="nucleotide sequence ID" value="NZ_ML660068.1"/>
</dbReference>
<feature type="transmembrane region" description="Helical" evidence="7">
    <location>
        <begin position="94"/>
        <end position="117"/>
    </location>
</feature>
<feature type="domain" description="Tripartite ATP-independent periplasmic transporters DctQ component" evidence="8">
    <location>
        <begin position="34"/>
        <end position="182"/>
    </location>
</feature>
<keyword evidence="6 7" id="KW-0472">Membrane</keyword>
<evidence type="ECO:0000256" key="6">
    <source>
        <dbReference type="ARBA" id="ARBA00023136"/>
    </source>
</evidence>
<comment type="subcellular location">
    <subcellularLocation>
        <location evidence="7">Cell inner membrane</location>
        <topology evidence="7">Multi-pass membrane protein</topology>
    </subcellularLocation>
    <subcellularLocation>
        <location evidence="1">Cell membrane</location>
        <topology evidence="1">Multi-pass membrane protein</topology>
    </subcellularLocation>
</comment>
<name>A0A545SZ89_9PROT</name>
<keyword evidence="5 7" id="KW-1133">Transmembrane helix</keyword>
<feature type="transmembrane region" description="Helical" evidence="7">
    <location>
        <begin position="160"/>
        <end position="181"/>
    </location>
</feature>
<evidence type="ECO:0000313" key="9">
    <source>
        <dbReference type="EMBL" id="TQV70284.1"/>
    </source>
</evidence>
<dbReference type="InterPro" id="IPR055348">
    <property type="entry name" value="DctQ"/>
</dbReference>
<keyword evidence="4 7" id="KW-0812">Transmembrane</keyword>
<sequence length="210" mass="23820">MTSLLLLVISGLRRVNRAAEEVLKPIAWIGIAIMLITVVLSVFGRKTGISMPWTEKAFIVMLPVSAFVIAPIAYRRAANVSLDFFHDMLGGRIARLHLLVIHLILMLLFLIGLDLTLRKVGIRFMPTEIFLDWLLGLDLASIRPFKARVMIPVINIPWRAVYISMPICMTLLLLANIELIFRYILGLIDPFNEQVKPVRSFEEVEANRAE</sequence>
<evidence type="ECO:0000256" key="2">
    <source>
        <dbReference type="ARBA" id="ARBA00022448"/>
    </source>
</evidence>
<keyword evidence="7" id="KW-0997">Cell inner membrane</keyword>
<evidence type="ECO:0000256" key="4">
    <source>
        <dbReference type="ARBA" id="ARBA00022692"/>
    </source>
</evidence>
<reference evidence="9 10" key="1">
    <citation type="submission" date="2019-06" db="EMBL/GenBank/DDBJ databases">
        <title>Whole genome sequence for Rhodospirillaceae sp. R148.</title>
        <authorList>
            <person name="Wang G."/>
        </authorList>
    </citation>
    <scope>NUCLEOTIDE SEQUENCE [LARGE SCALE GENOMIC DNA]</scope>
    <source>
        <strain evidence="9 10">R148</strain>
    </source>
</reference>
<proteinExistence type="inferred from homology"/>
<protein>
    <recommendedName>
        <fullName evidence="7">TRAP transporter small permease protein</fullName>
    </recommendedName>
</protein>
<evidence type="ECO:0000256" key="5">
    <source>
        <dbReference type="ARBA" id="ARBA00022989"/>
    </source>
</evidence>
<dbReference type="Pfam" id="PF04290">
    <property type="entry name" value="DctQ"/>
    <property type="match status" value="1"/>
</dbReference>
<gene>
    <name evidence="9" type="ORF">FKG95_27835</name>
</gene>
<feature type="transmembrane region" description="Helical" evidence="7">
    <location>
        <begin position="27"/>
        <end position="45"/>
    </location>
</feature>
<dbReference type="EMBL" id="VHSH01000017">
    <property type="protein sequence ID" value="TQV70284.1"/>
    <property type="molecule type" value="Genomic_DNA"/>
</dbReference>
<evidence type="ECO:0000256" key="1">
    <source>
        <dbReference type="ARBA" id="ARBA00004651"/>
    </source>
</evidence>
<keyword evidence="3" id="KW-1003">Cell membrane</keyword>
<keyword evidence="2 7" id="KW-0813">Transport</keyword>
<evidence type="ECO:0000256" key="7">
    <source>
        <dbReference type="RuleBase" id="RU369079"/>
    </source>
</evidence>
<organism evidence="9 10">
    <name type="scientific">Denitrobaculum tricleocarpae</name>
    <dbReference type="NCBI Taxonomy" id="2591009"/>
    <lineage>
        <taxon>Bacteria</taxon>
        <taxon>Pseudomonadati</taxon>
        <taxon>Pseudomonadota</taxon>
        <taxon>Alphaproteobacteria</taxon>
        <taxon>Rhodospirillales</taxon>
        <taxon>Rhodospirillaceae</taxon>
        <taxon>Denitrobaculum</taxon>
    </lineage>
</organism>
<dbReference type="GO" id="GO:0005886">
    <property type="term" value="C:plasma membrane"/>
    <property type="evidence" value="ECO:0007669"/>
    <property type="project" value="UniProtKB-SubCell"/>
</dbReference>
<keyword evidence="10" id="KW-1185">Reference proteome</keyword>
<comment type="similarity">
    <text evidence="7">Belongs to the TRAP transporter small permease family.</text>
</comment>
<evidence type="ECO:0000259" key="8">
    <source>
        <dbReference type="Pfam" id="PF04290"/>
    </source>
</evidence>
<dbReference type="Proteomes" id="UP000315252">
    <property type="component" value="Unassembled WGS sequence"/>
</dbReference>